<sequence length="94" mass="10158">MALKSIEFSVSGLVQGVGYRYFVKGVARAEGLVGWVKNDPAGHVIGMAQGDGTAVETLKRELSIGPQHAKVTKVEVKSETSIDRLQFSSFNITY</sequence>
<dbReference type="PROSITE" id="PS00151">
    <property type="entry name" value="ACYLPHOSPHATASE_2"/>
    <property type="match status" value="1"/>
</dbReference>
<dbReference type="PRINTS" id="PR00112">
    <property type="entry name" value="ACYLPHPHTASE"/>
</dbReference>
<dbReference type="HOGENOM" id="CLU_141932_2_1_1"/>
<organism evidence="8 9">
    <name type="scientific">Phanerochaete carnosa (strain HHB-10118-sp)</name>
    <name type="common">White-rot fungus</name>
    <name type="synonym">Peniophora carnosa</name>
    <dbReference type="NCBI Taxonomy" id="650164"/>
    <lineage>
        <taxon>Eukaryota</taxon>
        <taxon>Fungi</taxon>
        <taxon>Dikarya</taxon>
        <taxon>Basidiomycota</taxon>
        <taxon>Agaricomycotina</taxon>
        <taxon>Agaricomycetes</taxon>
        <taxon>Polyporales</taxon>
        <taxon>Phanerochaetaceae</taxon>
        <taxon>Phanerochaete</taxon>
    </lineage>
</organism>
<dbReference type="InterPro" id="IPR017968">
    <property type="entry name" value="Acylphosphatase_CS"/>
</dbReference>
<feature type="active site" evidence="5">
    <location>
        <position position="20"/>
    </location>
</feature>
<protein>
    <recommendedName>
        <fullName evidence="2 5">acylphosphatase</fullName>
        <ecNumber evidence="2 5">3.6.1.7</ecNumber>
    </recommendedName>
</protein>
<dbReference type="Gene3D" id="3.30.70.100">
    <property type="match status" value="1"/>
</dbReference>
<gene>
    <name evidence="8" type="ORF">PHACADRAFT_260087</name>
</gene>
<evidence type="ECO:0000256" key="5">
    <source>
        <dbReference type="PROSITE-ProRule" id="PRU00520"/>
    </source>
</evidence>
<dbReference type="GeneID" id="18917618"/>
<evidence type="ECO:0000313" key="9">
    <source>
        <dbReference type="Proteomes" id="UP000008370"/>
    </source>
</evidence>
<name>K5W3W0_PHACS</name>
<dbReference type="KEGG" id="pco:PHACADRAFT_260087"/>
<evidence type="ECO:0000256" key="4">
    <source>
        <dbReference type="ARBA" id="ARBA00047645"/>
    </source>
</evidence>
<keyword evidence="9" id="KW-1185">Reference proteome</keyword>
<dbReference type="SUPFAM" id="SSF54975">
    <property type="entry name" value="Acylphosphatase/BLUF domain-like"/>
    <property type="match status" value="1"/>
</dbReference>
<evidence type="ECO:0000256" key="1">
    <source>
        <dbReference type="ARBA" id="ARBA00005614"/>
    </source>
</evidence>
<dbReference type="InterPro" id="IPR001792">
    <property type="entry name" value="Acylphosphatase-like_dom"/>
</dbReference>
<dbReference type="InterPro" id="IPR020456">
    <property type="entry name" value="Acylphosphatase"/>
</dbReference>
<dbReference type="OrthoDB" id="7961613at2759"/>
<dbReference type="EMBL" id="JH930474">
    <property type="protein sequence ID" value="EKM53629.1"/>
    <property type="molecule type" value="Genomic_DNA"/>
</dbReference>
<reference evidence="8 9" key="1">
    <citation type="journal article" date="2012" name="BMC Genomics">
        <title>Comparative genomics of the white-rot fungi, Phanerochaete carnosa and P. chrysosporium, to elucidate the genetic basis of the distinct wood types they colonize.</title>
        <authorList>
            <person name="Suzuki H."/>
            <person name="MacDonald J."/>
            <person name="Syed K."/>
            <person name="Salamov A."/>
            <person name="Hori C."/>
            <person name="Aerts A."/>
            <person name="Henrissat B."/>
            <person name="Wiebenga A."/>
            <person name="vanKuyk P.A."/>
            <person name="Barry K."/>
            <person name="Lindquist E."/>
            <person name="LaButti K."/>
            <person name="Lapidus A."/>
            <person name="Lucas S."/>
            <person name="Coutinho P."/>
            <person name="Gong Y."/>
            <person name="Samejima M."/>
            <person name="Mahadevan R."/>
            <person name="Abou-Zaid M."/>
            <person name="de Vries R.P."/>
            <person name="Igarashi K."/>
            <person name="Yadav J.S."/>
            <person name="Grigoriev I.V."/>
            <person name="Master E.R."/>
        </authorList>
    </citation>
    <scope>NUCLEOTIDE SEQUENCE [LARGE SCALE GENOMIC DNA]</scope>
    <source>
        <strain evidence="8 9">HHB-10118-sp</strain>
    </source>
</reference>
<dbReference type="Pfam" id="PF00708">
    <property type="entry name" value="Acylphosphatase"/>
    <property type="match status" value="1"/>
</dbReference>
<feature type="active site" evidence="5">
    <location>
        <position position="38"/>
    </location>
</feature>
<accession>K5W3W0</accession>
<feature type="domain" description="Acylphosphatase-like" evidence="7">
    <location>
        <begin position="5"/>
        <end position="94"/>
    </location>
</feature>
<dbReference type="Proteomes" id="UP000008370">
    <property type="component" value="Unassembled WGS sequence"/>
</dbReference>
<dbReference type="GO" id="GO:0003998">
    <property type="term" value="F:acylphosphatase activity"/>
    <property type="evidence" value="ECO:0007669"/>
    <property type="project" value="UniProtKB-EC"/>
</dbReference>
<dbReference type="RefSeq" id="XP_007398313.1">
    <property type="nucleotide sequence ID" value="XM_007398251.1"/>
</dbReference>
<dbReference type="STRING" id="650164.K5W3W0"/>
<dbReference type="EC" id="3.6.1.7" evidence="2 5"/>
<proteinExistence type="inferred from homology"/>
<comment type="catalytic activity">
    <reaction evidence="4 5">
        <text>an acyl phosphate + H2O = a carboxylate + phosphate + H(+)</text>
        <dbReference type="Rhea" id="RHEA:14965"/>
        <dbReference type="ChEBI" id="CHEBI:15377"/>
        <dbReference type="ChEBI" id="CHEBI:15378"/>
        <dbReference type="ChEBI" id="CHEBI:29067"/>
        <dbReference type="ChEBI" id="CHEBI:43474"/>
        <dbReference type="ChEBI" id="CHEBI:59918"/>
        <dbReference type="EC" id="3.6.1.7"/>
    </reaction>
</comment>
<evidence type="ECO:0000256" key="3">
    <source>
        <dbReference type="ARBA" id="ARBA00022801"/>
    </source>
</evidence>
<dbReference type="InterPro" id="IPR036046">
    <property type="entry name" value="Acylphosphatase-like_dom_sf"/>
</dbReference>
<dbReference type="PANTHER" id="PTHR10029">
    <property type="entry name" value="ACYLPHOSPHATASE"/>
    <property type="match status" value="1"/>
</dbReference>
<dbReference type="PROSITE" id="PS51160">
    <property type="entry name" value="ACYLPHOSPHATASE_3"/>
    <property type="match status" value="1"/>
</dbReference>
<comment type="similarity">
    <text evidence="1 6">Belongs to the acylphosphatase family.</text>
</comment>
<dbReference type="InParanoid" id="K5W3W0"/>
<evidence type="ECO:0000259" key="7">
    <source>
        <dbReference type="PROSITE" id="PS51160"/>
    </source>
</evidence>
<evidence type="ECO:0000256" key="2">
    <source>
        <dbReference type="ARBA" id="ARBA00012150"/>
    </source>
</evidence>
<evidence type="ECO:0000256" key="6">
    <source>
        <dbReference type="RuleBase" id="RU004168"/>
    </source>
</evidence>
<keyword evidence="3 5" id="KW-0378">Hydrolase</keyword>
<dbReference type="AlphaFoldDB" id="K5W3W0"/>
<evidence type="ECO:0000313" key="8">
    <source>
        <dbReference type="EMBL" id="EKM53629.1"/>
    </source>
</evidence>
<dbReference type="PANTHER" id="PTHR10029:SF3">
    <property type="entry name" value="ACYLPHOSPHATASE-RELATED"/>
    <property type="match status" value="1"/>
</dbReference>